<reference evidence="1 6" key="3">
    <citation type="submission" date="2019-07" db="EMBL/GenBank/DDBJ databases">
        <title>Whole genome shotgun sequence of Enterococcus mundtii NBRC 100490.</title>
        <authorList>
            <person name="Hosoyama A."/>
            <person name="Uohara A."/>
            <person name="Ohji S."/>
            <person name="Ichikawa N."/>
        </authorList>
    </citation>
    <scope>NUCLEOTIDE SEQUENCE [LARGE SCALE GENOMIC DNA]</scope>
    <source>
        <strain evidence="1 6">NBRC 100490</strain>
    </source>
</reference>
<protein>
    <submittedName>
        <fullName evidence="2">Uncharacterized protein</fullName>
    </submittedName>
</protein>
<name>A0A1L8UMF6_ENTMU</name>
<organism evidence="2 4">
    <name type="scientific">Enterococcus mundtii</name>
    <dbReference type="NCBI Taxonomy" id="53346"/>
    <lineage>
        <taxon>Bacteria</taxon>
        <taxon>Bacillati</taxon>
        <taxon>Bacillota</taxon>
        <taxon>Bacilli</taxon>
        <taxon>Lactobacillales</taxon>
        <taxon>Enterococcaceae</taxon>
        <taxon>Enterococcus</taxon>
    </lineage>
</organism>
<dbReference type="EMBL" id="PUAP01000041">
    <property type="protein sequence ID" value="PQF21713.1"/>
    <property type="molecule type" value="Genomic_DNA"/>
</dbReference>
<accession>A0A1L8UMF6</accession>
<evidence type="ECO:0000313" key="3">
    <source>
        <dbReference type="EMBL" id="PQF21713.1"/>
    </source>
</evidence>
<dbReference type="Proteomes" id="UP000321175">
    <property type="component" value="Unassembled WGS sequence"/>
</dbReference>
<gene>
    <name evidence="2" type="ORF">A5802_000864</name>
    <name evidence="3" type="ORF">CUS89_13195</name>
    <name evidence="1" type="ORF">EMU01_26180</name>
</gene>
<dbReference type="GeneID" id="60999165"/>
<dbReference type="AlphaFoldDB" id="A0A1L8UMF6"/>
<dbReference type="EMBL" id="NGMS01000001">
    <property type="protein sequence ID" value="OTP27129.1"/>
    <property type="molecule type" value="Genomic_DNA"/>
</dbReference>
<proteinExistence type="predicted"/>
<reference evidence="2 4" key="1">
    <citation type="submission" date="2017-05" db="EMBL/GenBank/DDBJ databases">
        <title>The Genome Sequence of Enterococcus mundtii 6B1_DIV0119.</title>
        <authorList>
            <consortium name="The Broad Institute Genomics Platform"/>
            <consortium name="The Broad Institute Genomic Center for Infectious Diseases"/>
            <person name="Earl A."/>
            <person name="Manson A."/>
            <person name="Schwartman J."/>
            <person name="Gilmore M."/>
            <person name="Abouelleil A."/>
            <person name="Cao P."/>
            <person name="Chapman S."/>
            <person name="Cusick C."/>
            <person name="Shea T."/>
            <person name="Young S."/>
            <person name="Neafsey D."/>
            <person name="Nusbaum C."/>
            <person name="Birren B."/>
        </authorList>
    </citation>
    <scope>NUCLEOTIDE SEQUENCE [LARGE SCALE GENOMIC DNA]</scope>
    <source>
        <strain evidence="2 4">6B1_DIV0119</strain>
    </source>
</reference>
<evidence type="ECO:0000313" key="4">
    <source>
        <dbReference type="Proteomes" id="UP000195024"/>
    </source>
</evidence>
<dbReference type="Proteomes" id="UP000237934">
    <property type="component" value="Unassembled WGS sequence"/>
</dbReference>
<sequence length="87" mass="10225">MDQVVLEVDLHLENDIRICYYIVSNSVEPRVLMNKIDGILSKTDFHQFNDGEESYYSIPVEKVIYTKVNVRKDLDTKEIHAPIFTDY</sequence>
<evidence type="ECO:0000313" key="2">
    <source>
        <dbReference type="EMBL" id="OTP27129.1"/>
    </source>
</evidence>
<comment type="caution">
    <text evidence="2">The sequence shown here is derived from an EMBL/GenBank/DDBJ whole genome shotgun (WGS) entry which is preliminary data.</text>
</comment>
<evidence type="ECO:0000313" key="6">
    <source>
        <dbReference type="Proteomes" id="UP000321175"/>
    </source>
</evidence>
<evidence type="ECO:0000313" key="1">
    <source>
        <dbReference type="EMBL" id="GEL81474.1"/>
    </source>
</evidence>
<reference evidence="3 5" key="2">
    <citation type="journal article" date="2018" name="Pathog. Dis.">
        <title>Whole-genome sequencing based characterization of antimicrobial resistance in Enterococcus.</title>
        <authorList>
            <person name="Tyson G."/>
        </authorList>
    </citation>
    <scope>NUCLEOTIDE SEQUENCE [LARGE SCALE GENOMIC DNA]</scope>
    <source>
        <strain evidence="3 5">CVM N55263</strain>
    </source>
</reference>
<dbReference type="RefSeq" id="WP_071867831.1">
    <property type="nucleotide sequence ID" value="NZ_BJWA01000026.1"/>
</dbReference>
<dbReference type="Proteomes" id="UP000195024">
    <property type="component" value="Unassembled WGS sequence"/>
</dbReference>
<evidence type="ECO:0000313" key="5">
    <source>
        <dbReference type="Proteomes" id="UP000237934"/>
    </source>
</evidence>
<keyword evidence="6" id="KW-1185">Reference proteome</keyword>
<dbReference type="EMBL" id="BJWA01000026">
    <property type="protein sequence ID" value="GEL81474.1"/>
    <property type="molecule type" value="Genomic_DNA"/>
</dbReference>